<evidence type="ECO:0000256" key="5">
    <source>
        <dbReference type="ARBA" id="ARBA00023141"/>
    </source>
</evidence>
<dbReference type="InterPro" id="IPR001086">
    <property type="entry name" value="Preph_deHydtase"/>
</dbReference>
<dbReference type="PROSITE" id="PS51171">
    <property type="entry name" value="PREPHENATE_DEHYDR_3"/>
    <property type="match status" value="1"/>
</dbReference>
<dbReference type="Pfam" id="PF00800">
    <property type="entry name" value="PDT"/>
    <property type="match status" value="2"/>
</dbReference>
<feature type="domain" description="ACT" evidence="11">
    <location>
        <begin position="234"/>
        <end position="314"/>
    </location>
</feature>
<feature type="domain" description="Prephenate dehydratase" evidence="10">
    <location>
        <begin position="12"/>
        <end position="218"/>
    </location>
</feature>
<reference evidence="12 13" key="1">
    <citation type="submission" date="2015-06" db="EMBL/GenBank/DDBJ databases">
        <title>Genome sequencing project of Bacillus galactosidilyticus PL133.</title>
        <authorList>
            <person name="Gaiero J."/>
            <person name="Nicol R."/>
            <person name="Habash M."/>
        </authorList>
    </citation>
    <scope>NUCLEOTIDE SEQUENCE [LARGE SCALE GENOMIC DNA]</scope>
    <source>
        <strain evidence="12 13">PL133</strain>
    </source>
</reference>
<gene>
    <name evidence="12" type="ORF">ACA29_13525</name>
</gene>
<evidence type="ECO:0000259" key="11">
    <source>
        <dbReference type="PROSITE" id="PS51671"/>
    </source>
</evidence>
<dbReference type="EMBL" id="LGPB01000107">
    <property type="protein sequence ID" value="KRG11906.1"/>
    <property type="molecule type" value="Genomic_DNA"/>
</dbReference>
<keyword evidence="4" id="KW-0028">Amino-acid biosynthesis</keyword>
<dbReference type="InterPro" id="IPR018528">
    <property type="entry name" value="Preph_deHydtase_CS"/>
</dbReference>
<feature type="site" description="Essential for prephenate dehydratase activity" evidence="9">
    <location>
        <position position="211"/>
    </location>
</feature>
<comment type="caution">
    <text evidence="12">The sequence shown here is derived from an EMBL/GenBank/DDBJ whole genome shotgun (WGS) entry which is preliminary data.</text>
</comment>
<dbReference type="SUPFAM" id="SSF55021">
    <property type="entry name" value="ACT-like"/>
    <property type="match status" value="1"/>
</dbReference>
<sequence length="320" mass="35457">MGRSIPVKIAYLIAYLGPKGTFSEEAAVRYFIEDDVEPIMYSSIFEVLEAVDEGKVDKGIVPIENALEGTITMTTDGLIHHDVWIEGEAVPIENALEGTITMTTDGLIHHDVWIEGEAVLPVRLQLLGNPGAKLKDIKEVWSIPPALAQCRMFTREIHAETKHYSSTAAAAEAIQKEARMDAGAVASEWAAETFGLEVIQQDIHDNDCNSTRFVIITKSPKHRVETGGKAKSMLLITPTEDRPGLLAIILNVFSSLGINLTWIESRPTKKKLGTYRFFIETAAGIEDDQLQRAKTILEKTILETYGYDVRTLGSYIKKEL</sequence>
<dbReference type="PANTHER" id="PTHR21022">
    <property type="entry name" value="PREPHENATE DEHYDRATASE P PROTEIN"/>
    <property type="match status" value="1"/>
</dbReference>
<evidence type="ECO:0000259" key="10">
    <source>
        <dbReference type="PROSITE" id="PS51171"/>
    </source>
</evidence>
<evidence type="ECO:0000256" key="6">
    <source>
        <dbReference type="ARBA" id="ARBA00023222"/>
    </source>
</evidence>
<name>A0A0Q9Y3W5_9BACI</name>
<dbReference type="Gene3D" id="3.30.70.260">
    <property type="match status" value="1"/>
</dbReference>
<dbReference type="CDD" id="cd13633">
    <property type="entry name" value="PBP2_Sa-PDT_like"/>
    <property type="match status" value="1"/>
</dbReference>
<protein>
    <recommendedName>
        <fullName evidence="3">Prephenate dehydratase</fullName>
        <ecNumber evidence="2">4.2.1.51</ecNumber>
    </recommendedName>
</protein>
<evidence type="ECO:0000313" key="12">
    <source>
        <dbReference type="EMBL" id="KRG11906.1"/>
    </source>
</evidence>
<comment type="pathway">
    <text evidence="1">Amino-acid biosynthesis; L-phenylalanine biosynthesis; phenylpyruvate from prephenate: step 1/1.</text>
</comment>
<dbReference type="SUPFAM" id="SSF53850">
    <property type="entry name" value="Periplasmic binding protein-like II"/>
    <property type="match status" value="2"/>
</dbReference>
<dbReference type="PIRSF" id="PIRSF001500">
    <property type="entry name" value="Chor_mut_pdt_Ppr"/>
    <property type="match status" value="1"/>
</dbReference>
<keyword evidence="7" id="KW-0456">Lyase</keyword>
<dbReference type="GO" id="GO:0009094">
    <property type="term" value="P:L-phenylalanine biosynthetic process"/>
    <property type="evidence" value="ECO:0007669"/>
    <property type="project" value="UniProtKB-UniPathway"/>
</dbReference>
<evidence type="ECO:0000256" key="7">
    <source>
        <dbReference type="ARBA" id="ARBA00023239"/>
    </source>
</evidence>
<dbReference type="AlphaFoldDB" id="A0A0Q9Y3W5"/>
<evidence type="ECO:0000313" key="13">
    <source>
        <dbReference type="Proteomes" id="UP000053881"/>
    </source>
</evidence>
<dbReference type="Pfam" id="PF01842">
    <property type="entry name" value="ACT"/>
    <property type="match status" value="1"/>
</dbReference>
<keyword evidence="6" id="KW-0584">Phenylalanine biosynthesis</keyword>
<dbReference type="PROSITE" id="PS00857">
    <property type="entry name" value="PREPHENATE_DEHYDR_1"/>
    <property type="match status" value="1"/>
</dbReference>
<dbReference type="Gene3D" id="3.40.190.10">
    <property type="entry name" value="Periplasmic binding protein-like II"/>
    <property type="match status" value="3"/>
</dbReference>
<dbReference type="GO" id="GO:0005737">
    <property type="term" value="C:cytoplasm"/>
    <property type="evidence" value="ECO:0007669"/>
    <property type="project" value="TreeGrafter"/>
</dbReference>
<proteinExistence type="predicted"/>
<dbReference type="InterPro" id="IPR045865">
    <property type="entry name" value="ACT-like_dom_sf"/>
</dbReference>
<dbReference type="PATRIC" id="fig|217031.4.peg.4513"/>
<evidence type="ECO:0000256" key="1">
    <source>
        <dbReference type="ARBA" id="ARBA00004741"/>
    </source>
</evidence>
<evidence type="ECO:0000256" key="4">
    <source>
        <dbReference type="ARBA" id="ARBA00022605"/>
    </source>
</evidence>
<dbReference type="PROSITE" id="PS51671">
    <property type="entry name" value="ACT"/>
    <property type="match status" value="1"/>
</dbReference>
<dbReference type="CDD" id="cd04905">
    <property type="entry name" value="ACT_CM-PDT"/>
    <property type="match status" value="1"/>
</dbReference>
<dbReference type="PANTHER" id="PTHR21022:SF19">
    <property type="entry name" value="PREPHENATE DEHYDRATASE-RELATED"/>
    <property type="match status" value="1"/>
</dbReference>
<dbReference type="Proteomes" id="UP000053881">
    <property type="component" value="Unassembled WGS sequence"/>
</dbReference>
<accession>A0A0Q9Y3W5</accession>
<dbReference type="UniPathway" id="UPA00121">
    <property type="reaction ID" value="UER00345"/>
</dbReference>
<evidence type="ECO:0000256" key="8">
    <source>
        <dbReference type="ARBA" id="ARBA00047848"/>
    </source>
</evidence>
<organism evidence="12 13">
    <name type="scientific">Lederbergia galactosidilytica</name>
    <dbReference type="NCBI Taxonomy" id="217031"/>
    <lineage>
        <taxon>Bacteria</taxon>
        <taxon>Bacillati</taxon>
        <taxon>Bacillota</taxon>
        <taxon>Bacilli</taxon>
        <taxon>Bacillales</taxon>
        <taxon>Bacillaceae</taxon>
        <taxon>Lederbergia</taxon>
    </lineage>
</organism>
<dbReference type="GO" id="GO:0004664">
    <property type="term" value="F:prephenate dehydratase activity"/>
    <property type="evidence" value="ECO:0007669"/>
    <property type="project" value="UniProtKB-EC"/>
</dbReference>
<keyword evidence="5" id="KW-0057">Aromatic amino acid biosynthesis</keyword>
<dbReference type="InterPro" id="IPR002912">
    <property type="entry name" value="ACT_dom"/>
</dbReference>
<evidence type="ECO:0000256" key="3">
    <source>
        <dbReference type="ARBA" id="ARBA00021872"/>
    </source>
</evidence>
<dbReference type="EC" id="4.2.1.51" evidence="2"/>
<evidence type="ECO:0000256" key="2">
    <source>
        <dbReference type="ARBA" id="ARBA00013147"/>
    </source>
</evidence>
<evidence type="ECO:0000256" key="9">
    <source>
        <dbReference type="PIRSR" id="PIRSR001500-2"/>
    </source>
</evidence>
<comment type="catalytic activity">
    <reaction evidence="8">
        <text>prephenate + H(+) = 3-phenylpyruvate + CO2 + H2O</text>
        <dbReference type="Rhea" id="RHEA:21648"/>
        <dbReference type="ChEBI" id="CHEBI:15377"/>
        <dbReference type="ChEBI" id="CHEBI:15378"/>
        <dbReference type="ChEBI" id="CHEBI:16526"/>
        <dbReference type="ChEBI" id="CHEBI:18005"/>
        <dbReference type="ChEBI" id="CHEBI:29934"/>
        <dbReference type="EC" id="4.2.1.51"/>
    </reaction>
</comment>
<dbReference type="InterPro" id="IPR008242">
    <property type="entry name" value="Chor_mutase/pphenate_deHydtase"/>
</dbReference>